<evidence type="ECO:0000256" key="2">
    <source>
        <dbReference type="SAM" id="MobiDB-lite"/>
    </source>
</evidence>
<comment type="caution">
    <text evidence="4">The sequence shown here is derived from an EMBL/GenBank/DDBJ whole genome shotgun (WGS) entry which is preliminary data.</text>
</comment>
<evidence type="ECO:0000256" key="1">
    <source>
        <dbReference type="ARBA" id="ARBA00004328"/>
    </source>
</evidence>
<dbReference type="Pfam" id="PF05065">
    <property type="entry name" value="Phage_capsid"/>
    <property type="match status" value="1"/>
</dbReference>
<evidence type="ECO:0000259" key="3">
    <source>
        <dbReference type="Pfam" id="PF05065"/>
    </source>
</evidence>
<name>S0FQ82_RUMCE</name>
<accession>S0FQ82</accession>
<dbReference type="STRING" id="1195236.CTER_5111"/>
<proteinExistence type="predicted"/>
<dbReference type="eggNOG" id="COG4653">
    <property type="taxonomic scope" value="Bacteria"/>
</dbReference>
<sequence>MDINELRSEITAKTEELGQKIEARDVEGAKALKEEIRQAKELLKLAEEKENEERAELENQKGNEERGNKNMDKVNEFRAVVKHVMGKETTAEERANINSVDNGAVIPKQFVNQLIEIQKGYGSLRELCDIIPVTKNEGTIPVVNLDQNELADIGEGEDIVDGTLVTDDISFKCAKVGLIQTLNSETVDDAEVEMESLVKKNFANIATVKENSKILKVIKDNATVITDATSYEDLEKAIDSALPSVKSGLTTFTNVSGYVLLKNMKDSQKRPLNLITEVNGVEYFHSKPIVTVEDEMLPATEGKNVFYIANIKEAVKYCDRKVVTVARSTEAGFNDDTIKLRILERFIPIPGSTRSIKKIEF</sequence>
<dbReference type="InterPro" id="IPR054612">
    <property type="entry name" value="Phage_capsid-like_C"/>
</dbReference>
<dbReference type="SUPFAM" id="SSF56563">
    <property type="entry name" value="Major capsid protein gp5"/>
    <property type="match status" value="1"/>
</dbReference>
<dbReference type="PATRIC" id="fig|1195236.3.peg.225"/>
<dbReference type="RefSeq" id="WP_004623051.1">
    <property type="nucleotide sequence ID" value="NZ_AORV01000008.1"/>
</dbReference>
<feature type="region of interest" description="Disordered" evidence="2">
    <location>
        <begin position="47"/>
        <end position="69"/>
    </location>
</feature>
<comment type="subcellular location">
    <subcellularLocation>
        <location evidence="1">Virion</location>
    </subcellularLocation>
</comment>
<dbReference type="EMBL" id="AORV01000008">
    <property type="protein sequence ID" value="EMS74022.1"/>
    <property type="molecule type" value="Genomic_DNA"/>
</dbReference>
<keyword evidence="5" id="KW-1185">Reference proteome</keyword>
<dbReference type="InterPro" id="IPR024455">
    <property type="entry name" value="Phage_capsid"/>
</dbReference>
<feature type="domain" description="Phage capsid-like C-terminal" evidence="3">
    <location>
        <begin position="103"/>
        <end position="346"/>
    </location>
</feature>
<dbReference type="NCBIfam" id="TIGR01554">
    <property type="entry name" value="major_cap_HK97"/>
    <property type="match status" value="1"/>
</dbReference>
<dbReference type="AlphaFoldDB" id="S0FQ82"/>
<evidence type="ECO:0000313" key="4">
    <source>
        <dbReference type="EMBL" id="EMS74022.1"/>
    </source>
</evidence>
<protein>
    <submittedName>
        <fullName evidence="4">Phage major capsid protein, HK97 family</fullName>
    </submittedName>
</protein>
<organism evidence="4 5">
    <name type="scientific">Ruminiclostridium cellobioparum subsp. termitidis CT1112</name>
    <dbReference type="NCBI Taxonomy" id="1195236"/>
    <lineage>
        <taxon>Bacteria</taxon>
        <taxon>Bacillati</taxon>
        <taxon>Bacillota</taxon>
        <taxon>Clostridia</taxon>
        <taxon>Eubacteriales</taxon>
        <taxon>Oscillospiraceae</taxon>
        <taxon>Ruminiclostridium</taxon>
    </lineage>
</organism>
<dbReference type="Proteomes" id="UP000014155">
    <property type="component" value="Unassembled WGS sequence"/>
</dbReference>
<evidence type="ECO:0000313" key="5">
    <source>
        <dbReference type="Proteomes" id="UP000014155"/>
    </source>
</evidence>
<gene>
    <name evidence="4" type="ORF">CTER_5111</name>
</gene>
<reference evidence="4 5" key="1">
    <citation type="journal article" date="2013" name="Genome Announc.">
        <title>Draft Genome Sequence of the Cellulolytic, Mesophilic, Anaerobic Bacterium Clostridium termitidis Strain CT1112 (DSM 5398).</title>
        <authorList>
            <person name="Lal S."/>
            <person name="Ramachandran U."/>
            <person name="Zhang X."/>
            <person name="Munir R."/>
            <person name="Sparling R."/>
            <person name="Levin D.B."/>
        </authorList>
    </citation>
    <scope>NUCLEOTIDE SEQUENCE [LARGE SCALE GENOMIC DNA]</scope>
    <source>
        <strain evidence="4 5">CT1112</strain>
    </source>
</reference>